<keyword evidence="5" id="KW-1185">Reference proteome</keyword>
<dbReference type="InterPro" id="IPR006143">
    <property type="entry name" value="RND_pump_MFP"/>
</dbReference>
<dbReference type="Gene3D" id="2.40.50.100">
    <property type="match status" value="1"/>
</dbReference>
<evidence type="ECO:0000313" key="4">
    <source>
        <dbReference type="EMBL" id="GIE24171.1"/>
    </source>
</evidence>
<dbReference type="SUPFAM" id="SSF51230">
    <property type="entry name" value="Single hybrid motif"/>
    <property type="match status" value="1"/>
</dbReference>
<organism evidence="4 5">
    <name type="scientific">Winogradskya humida</name>
    <dbReference type="NCBI Taxonomy" id="113566"/>
    <lineage>
        <taxon>Bacteria</taxon>
        <taxon>Bacillati</taxon>
        <taxon>Actinomycetota</taxon>
        <taxon>Actinomycetes</taxon>
        <taxon>Micromonosporales</taxon>
        <taxon>Micromonosporaceae</taxon>
        <taxon>Winogradskya</taxon>
    </lineage>
</organism>
<sequence length="441" mass="43725">MSRSPRRTIAVLVACVLLPPLSAASCGDEPSGVTVGTATRGTVAEVVEASGAVTARAAATVTSPAAGTLGSLLVEPGGKVTKGQVVAIIDSPATEQRLDAATEALDATSSGTVATGGSTSSYIAARAETDANAAAAFEEARAAADKITDPVLRAALRTQADAAQTQYQAISDAAGSAVRSLQRGVASVGEAVNALTAAQRLQAQQAYDLAGAAVDALTLHAPVSGVVQLGGTGSATAPSLTDLITNADPAAAAAPGPLPGIDTAVPEGAPVAPGTAILTIVDTARLGVTAEIDETDVLLVSTKTNGTIELDAAPGITYPATVRAIDLLPTTSARGGVSYRVHLTLAKPSADDAPTPRPGMSAIVRLNVREATDAITVPASAILSTDGHDTVWTIRAGKATQTPVTLGVQGEDIVQITKGLTAGDPIVTAGTDQVTPGQPLP</sequence>
<dbReference type="Pfam" id="PF25989">
    <property type="entry name" value="YknX_C"/>
    <property type="match status" value="1"/>
</dbReference>
<dbReference type="NCBIfam" id="TIGR01730">
    <property type="entry name" value="RND_mfp"/>
    <property type="match status" value="1"/>
</dbReference>
<evidence type="ECO:0000256" key="2">
    <source>
        <dbReference type="SAM" id="SignalP"/>
    </source>
</evidence>
<dbReference type="InterPro" id="IPR058637">
    <property type="entry name" value="YknX-like_C"/>
</dbReference>
<gene>
    <name evidence="4" type="ORF">Ahu01nite_072730</name>
</gene>
<feature type="domain" description="YknX-like C-terminal permuted SH3-like" evidence="3">
    <location>
        <begin position="374"/>
        <end position="438"/>
    </location>
</feature>
<dbReference type="Gene3D" id="2.40.30.170">
    <property type="match status" value="1"/>
</dbReference>
<dbReference type="PROSITE" id="PS51257">
    <property type="entry name" value="PROKAR_LIPOPROTEIN"/>
    <property type="match status" value="1"/>
</dbReference>
<dbReference type="EMBL" id="BOMN01000104">
    <property type="protein sequence ID" value="GIE24171.1"/>
    <property type="molecule type" value="Genomic_DNA"/>
</dbReference>
<protein>
    <submittedName>
        <fullName evidence="4">RND transporter</fullName>
    </submittedName>
</protein>
<comment type="similarity">
    <text evidence="1">Belongs to the membrane fusion protein (MFP) (TC 8.A.1) family.</text>
</comment>
<dbReference type="Proteomes" id="UP000603200">
    <property type="component" value="Unassembled WGS sequence"/>
</dbReference>
<dbReference type="PANTHER" id="PTHR30469">
    <property type="entry name" value="MULTIDRUG RESISTANCE PROTEIN MDTA"/>
    <property type="match status" value="1"/>
</dbReference>
<evidence type="ECO:0000259" key="3">
    <source>
        <dbReference type="Pfam" id="PF25989"/>
    </source>
</evidence>
<feature type="signal peptide" evidence="2">
    <location>
        <begin position="1"/>
        <end position="23"/>
    </location>
</feature>
<accession>A0ABQ3ZZX7</accession>
<evidence type="ECO:0000256" key="1">
    <source>
        <dbReference type="ARBA" id="ARBA00009477"/>
    </source>
</evidence>
<proteinExistence type="inferred from homology"/>
<name>A0ABQ3ZZX7_9ACTN</name>
<dbReference type="RefSeq" id="WP_203841208.1">
    <property type="nucleotide sequence ID" value="NZ_BAAATV010000012.1"/>
</dbReference>
<keyword evidence="2" id="KW-0732">Signal</keyword>
<dbReference type="InterPro" id="IPR011053">
    <property type="entry name" value="Single_hybrid_motif"/>
</dbReference>
<feature type="chain" id="PRO_5046888945" evidence="2">
    <location>
        <begin position="24"/>
        <end position="441"/>
    </location>
</feature>
<reference evidence="4 5" key="1">
    <citation type="submission" date="2021-01" db="EMBL/GenBank/DDBJ databases">
        <title>Whole genome shotgun sequence of Actinoplanes humidus NBRC 14915.</title>
        <authorList>
            <person name="Komaki H."/>
            <person name="Tamura T."/>
        </authorList>
    </citation>
    <scope>NUCLEOTIDE SEQUENCE [LARGE SCALE GENOMIC DNA]</scope>
    <source>
        <strain evidence="4 5">NBRC 14915</strain>
    </source>
</reference>
<evidence type="ECO:0000313" key="5">
    <source>
        <dbReference type="Proteomes" id="UP000603200"/>
    </source>
</evidence>
<comment type="caution">
    <text evidence="4">The sequence shown here is derived from an EMBL/GenBank/DDBJ whole genome shotgun (WGS) entry which is preliminary data.</text>
</comment>
<dbReference type="Gene3D" id="2.40.420.20">
    <property type="match status" value="1"/>
</dbReference>